<dbReference type="Gene3D" id="1.25.40.10">
    <property type="entry name" value="Tetratricopeptide repeat domain"/>
    <property type="match status" value="1"/>
</dbReference>
<name>A0ABD5K0F0_9HYPH</name>
<evidence type="ECO:0000256" key="2">
    <source>
        <dbReference type="SAM" id="Phobius"/>
    </source>
</evidence>
<keyword evidence="2" id="KW-1133">Transmembrane helix</keyword>
<keyword evidence="1" id="KW-0802">TPR repeat</keyword>
<dbReference type="AlphaFoldDB" id="A0ABD5K0F0"/>
<protein>
    <submittedName>
        <fullName evidence="3">Tetratricopeptide repeat protein</fullName>
    </submittedName>
</protein>
<dbReference type="EMBL" id="JBBHKQ010000002">
    <property type="protein sequence ID" value="MEJ5902190.1"/>
    <property type="molecule type" value="Genomic_DNA"/>
</dbReference>
<accession>A0ABD5K0F0</accession>
<organism evidence="3 4">
    <name type="scientific">Ochrobactrum teleogrylli</name>
    <dbReference type="NCBI Taxonomy" id="2479765"/>
    <lineage>
        <taxon>Bacteria</taxon>
        <taxon>Pseudomonadati</taxon>
        <taxon>Pseudomonadota</taxon>
        <taxon>Alphaproteobacteria</taxon>
        <taxon>Hyphomicrobiales</taxon>
        <taxon>Brucellaceae</taxon>
        <taxon>Brucella/Ochrobactrum group</taxon>
        <taxon>Ochrobactrum</taxon>
    </lineage>
</organism>
<evidence type="ECO:0000313" key="4">
    <source>
        <dbReference type="Proteomes" id="UP001362311"/>
    </source>
</evidence>
<dbReference type="InterPro" id="IPR011990">
    <property type="entry name" value="TPR-like_helical_dom_sf"/>
</dbReference>
<reference evidence="3 4" key="1">
    <citation type="submission" date="2024-03" db="EMBL/GenBank/DDBJ databases">
        <title>Reference genomes for the five species model microbial community.</title>
        <authorList>
            <person name="Padfield D."/>
        </authorList>
    </citation>
    <scope>NUCLEOTIDE SEQUENCE [LARGE SCALE GENOMIC DNA]</scope>
    <source>
        <strain evidence="3 4">AB1</strain>
    </source>
</reference>
<feature type="transmembrane region" description="Helical" evidence="2">
    <location>
        <begin position="153"/>
        <end position="173"/>
    </location>
</feature>
<proteinExistence type="predicted"/>
<dbReference type="InterPro" id="IPR019734">
    <property type="entry name" value="TPR_rpt"/>
</dbReference>
<keyword evidence="2" id="KW-0812">Transmembrane</keyword>
<sequence>MTRNSSAFDDRGASDQEVKSALADLIADKRFRATERGRAILSYIADLHFSGSSEGVKGYSIAIDVLGRPDSFDPSTEPIVRIEISRLRAALVQYYEAFGKEKPIEIELPKGKYALAFNHRAVVDTSVSDEASAGEPIPPPLQAPLTLRRHLKYMDLAVASLVLLISFTLVYFLTNRSVDTVKPTVAIDFRAENPAFDIEAENVRDSVLIALGNFHTLALRSDNSGSIDPQVRFPAYTVRMRYRVEGEMKSIWWQVKDEVKNVIVSSGVEEASGMGQSAEQVRAALSSAISQKLAASTGVINTRLVADVKSSFIGNICVLKAEISLAKGQALSDDETCLEQTLKSDPRQSDAMAALSRVLVNANAPLISNDVLDRSLELAQDAVAVALGSDRAEFALMEANFRKGRIDEALESGKRAVSLNPNNLEAKAALAMVLFANENWDQAVALIEESGQEYHSMALKARTVLALDAARRGDWHNVLLRANQLPPQNDFATGFRLAALVQLRPADAQKELQDVTRSNPNLRQSVGEKLEALSVPNIVTNAIIDQIQIGQTKLQPDKP</sequence>
<gene>
    <name evidence="3" type="ORF">WIX40_18995</name>
</gene>
<dbReference type="SUPFAM" id="SSF48452">
    <property type="entry name" value="TPR-like"/>
    <property type="match status" value="1"/>
</dbReference>
<feature type="repeat" description="TPR" evidence="1">
    <location>
        <begin position="390"/>
        <end position="423"/>
    </location>
</feature>
<evidence type="ECO:0000256" key="1">
    <source>
        <dbReference type="PROSITE-ProRule" id="PRU00339"/>
    </source>
</evidence>
<evidence type="ECO:0000313" key="3">
    <source>
        <dbReference type="EMBL" id="MEJ5902190.1"/>
    </source>
</evidence>
<dbReference type="PROSITE" id="PS50005">
    <property type="entry name" value="TPR"/>
    <property type="match status" value="1"/>
</dbReference>
<keyword evidence="2" id="KW-0472">Membrane</keyword>
<dbReference type="Proteomes" id="UP001362311">
    <property type="component" value="Unassembled WGS sequence"/>
</dbReference>
<dbReference type="Pfam" id="PF14559">
    <property type="entry name" value="TPR_19"/>
    <property type="match status" value="1"/>
</dbReference>
<dbReference type="RefSeq" id="WP_339441449.1">
    <property type="nucleotide sequence ID" value="NZ_JBBHKQ010000002.1"/>
</dbReference>
<comment type="caution">
    <text evidence="3">The sequence shown here is derived from an EMBL/GenBank/DDBJ whole genome shotgun (WGS) entry which is preliminary data.</text>
</comment>